<evidence type="ECO:0000313" key="2">
    <source>
        <dbReference type="EnsemblPlants" id="PGSC0003DMT400096629"/>
    </source>
</evidence>
<evidence type="ECO:0000313" key="3">
    <source>
        <dbReference type="Proteomes" id="UP000011115"/>
    </source>
</evidence>
<name>M1DYW2_SOLTU</name>
<dbReference type="HOGENOM" id="CLU_3160985_0_0_1"/>
<dbReference type="InParanoid" id="M1DYW2"/>
<feature type="region of interest" description="Disordered" evidence="1">
    <location>
        <begin position="19"/>
        <end position="48"/>
    </location>
</feature>
<keyword evidence="3" id="KW-1185">Reference proteome</keyword>
<reference evidence="2" key="2">
    <citation type="submission" date="2015-06" db="UniProtKB">
        <authorList>
            <consortium name="EnsemblPlants"/>
        </authorList>
    </citation>
    <scope>IDENTIFICATION</scope>
    <source>
        <strain evidence="2">DM1-3 516 R44</strain>
    </source>
</reference>
<sequence length="48" mass="5405">MVVDPTHGRAIWSVVGPTDRRGYPRGVTGTKHEQVLEQDEIEEDEADK</sequence>
<dbReference type="EnsemblPlants" id="PGSC0003DMT400096629">
    <property type="protein sequence ID" value="PGSC0003DMT400096629"/>
    <property type="gene ID" value="PGSC0003DMG400046200"/>
</dbReference>
<accession>M1DYW2</accession>
<dbReference type="PaxDb" id="4113-PGSC0003DMT400096629"/>
<dbReference type="AlphaFoldDB" id="M1DYW2"/>
<protein>
    <submittedName>
        <fullName evidence="2">Uncharacterized protein</fullName>
    </submittedName>
</protein>
<organism evidence="2 3">
    <name type="scientific">Solanum tuberosum</name>
    <name type="common">Potato</name>
    <dbReference type="NCBI Taxonomy" id="4113"/>
    <lineage>
        <taxon>Eukaryota</taxon>
        <taxon>Viridiplantae</taxon>
        <taxon>Streptophyta</taxon>
        <taxon>Embryophyta</taxon>
        <taxon>Tracheophyta</taxon>
        <taxon>Spermatophyta</taxon>
        <taxon>Magnoliopsida</taxon>
        <taxon>eudicotyledons</taxon>
        <taxon>Gunneridae</taxon>
        <taxon>Pentapetalae</taxon>
        <taxon>asterids</taxon>
        <taxon>lamiids</taxon>
        <taxon>Solanales</taxon>
        <taxon>Solanaceae</taxon>
        <taxon>Solanoideae</taxon>
        <taxon>Solaneae</taxon>
        <taxon>Solanum</taxon>
    </lineage>
</organism>
<dbReference type="Gramene" id="PGSC0003DMT400096629">
    <property type="protein sequence ID" value="PGSC0003DMT400096629"/>
    <property type="gene ID" value="PGSC0003DMG400046200"/>
</dbReference>
<reference evidence="3" key="1">
    <citation type="journal article" date="2011" name="Nature">
        <title>Genome sequence and analysis of the tuber crop potato.</title>
        <authorList>
            <consortium name="The Potato Genome Sequencing Consortium"/>
        </authorList>
    </citation>
    <scope>NUCLEOTIDE SEQUENCE [LARGE SCALE GENOMIC DNA]</scope>
    <source>
        <strain evidence="3">cv. DM1-3 516 R44</strain>
    </source>
</reference>
<feature type="compositionally biased region" description="Acidic residues" evidence="1">
    <location>
        <begin position="36"/>
        <end position="48"/>
    </location>
</feature>
<evidence type="ECO:0000256" key="1">
    <source>
        <dbReference type="SAM" id="MobiDB-lite"/>
    </source>
</evidence>
<dbReference type="Proteomes" id="UP000011115">
    <property type="component" value="Unassembled WGS sequence"/>
</dbReference>
<proteinExistence type="predicted"/>